<dbReference type="EMBL" id="JAAQPH010000010">
    <property type="protein sequence ID" value="NIA69794.1"/>
    <property type="molecule type" value="Genomic_DNA"/>
</dbReference>
<dbReference type="SUPFAM" id="SSF51569">
    <property type="entry name" value="Aldolase"/>
    <property type="match status" value="1"/>
</dbReference>
<dbReference type="InterPro" id="IPR013785">
    <property type="entry name" value="Aldolase_TIM"/>
</dbReference>
<protein>
    <submittedName>
        <fullName evidence="3">Tagatose 1,6-diphosphate aldolase</fullName>
    </submittedName>
</protein>
<dbReference type="InterPro" id="IPR002915">
    <property type="entry name" value="DeoC/FbaB/LacD_aldolase"/>
</dbReference>
<dbReference type="Gene3D" id="3.20.20.70">
    <property type="entry name" value="Aldolase class I"/>
    <property type="match status" value="1"/>
</dbReference>
<dbReference type="GO" id="GO:1902777">
    <property type="term" value="P:6-sulfoquinovose(1-) catabolic process"/>
    <property type="evidence" value="ECO:0007669"/>
    <property type="project" value="TreeGrafter"/>
</dbReference>
<dbReference type="PANTHER" id="PTHR39340:SF1">
    <property type="entry name" value="SULFOFRUCTOSEPHOSPHATE ALDOLASE"/>
    <property type="match status" value="1"/>
</dbReference>
<dbReference type="InterPro" id="IPR050552">
    <property type="entry name" value="LacD_aldolase"/>
</dbReference>
<evidence type="ECO:0000256" key="1">
    <source>
        <dbReference type="ARBA" id="ARBA00008679"/>
    </source>
</evidence>
<organism evidence="3 4">
    <name type="scientific">Pelagibius litoralis</name>
    <dbReference type="NCBI Taxonomy" id="374515"/>
    <lineage>
        <taxon>Bacteria</taxon>
        <taxon>Pseudomonadati</taxon>
        <taxon>Pseudomonadota</taxon>
        <taxon>Alphaproteobacteria</taxon>
        <taxon>Rhodospirillales</taxon>
        <taxon>Rhodovibrionaceae</taxon>
        <taxon>Pelagibius</taxon>
    </lineage>
</organism>
<dbReference type="SMART" id="SM01133">
    <property type="entry name" value="DeoC"/>
    <property type="match status" value="1"/>
</dbReference>
<evidence type="ECO:0000313" key="3">
    <source>
        <dbReference type="EMBL" id="NIA69794.1"/>
    </source>
</evidence>
<dbReference type="GO" id="GO:0061595">
    <property type="term" value="F:6-deoxy-6-sulfofructose-1-phosphate aldolase activity"/>
    <property type="evidence" value="ECO:0007669"/>
    <property type="project" value="TreeGrafter"/>
</dbReference>
<dbReference type="NCBIfam" id="NF009498">
    <property type="entry name" value="PRK12858.1"/>
    <property type="match status" value="1"/>
</dbReference>
<sequence>MTPGKFWGFRRMADEAGRFKMLAVDQRPPIKTKTAAARGEDQSRYGDVRAVKRALMEALAPQASAVLADPTYALCDAMSLLLPHHGLVVTLEDSVFGEGADGRLSKGIDDWSVSKIKRAGADSVKVLTWYHPEQDAASRQAQLDFTKRVGEACARYDIAFLLEMLLYPLAGDAGQTKDYVEQAGKRADHVLKTVEVMAAPDYGVDVFKLESPIPAKEVPPPGDRETAALFEEMGRLAGRPWVMLSAGATQAAFRNVLHYAFEAGASGFLAGRAIWWDAFQHFPDMDRMAAELQGPAAAYMAELNAFADAKAQPWTNWFDDARPEGWDSEWMQGDYPDLEGRL</sequence>
<name>A0A967KAD2_9PROT</name>
<evidence type="ECO:0000256" key="2">
    <source>
        <dbReference type="ARBA" id="ARBA00023239"/>
    </source>
</evidence>
<evidence type="ECO:0000313" key="4">
    <source>
        <dbReference type="Proteomes" id="UP000761264"/>
    </source>
</evidence>
<comment type="similarity">
    <text evidence="1">Belongs to the aldolase LacD family.</text>
</comment>
<dbReference type="RefSeq" id="WP_167225738.1">
    <property type="nucleotide sequence ID" value="NZ_JAAQPH010000010.1"/>
</dbReference>
<reference evidence="3" key="1">
    <citation type="submission" date="2020-03" db="EMBL/GenBank/DDBJ databases">
        <title>Genome of Pelagibius litoralis DSM 21314T.</title>
        <authorList>
            <person name="Wang G."/>
        </authorList>
    </citation>
    <scope>NUCLEOTIDE SEQUENCE</scope>
    <source>
        <strain evidence="3">DSM 21314</strain>
    </source>
</reference>
<dbReference type="PANTHER" id="PTHR39340">
    <property type="entry name" value="SULFOFRUCTOSEPHOSPHATE ALDOLASE"/>
    <property type="match status" value="1"/>
</dbReference>
<comment type="caution">
    <text evidence="3">The sequence shown here is derived from an EMBL/GenBank/DDBJ whole genome shotgun (WGS) entry which is preliminary data.</text>
</comment>
<keyword evidence="4" id="KW-1185">Reference proteome</keyword>
<dbReference type="Pfam" id="PF01791">
    <property type="entry name" value="DeoC"/>
    <property type="match status" value="1"/>
</dbReference>
<dbReference type="AlphaFoldDB" id="A0A967KAD2"/>
<keyword evidence="2" id="KW-0456">Lyase</keyword>
<accession>A0A967KAD2</accession>
<dbReference type="Proteomes" id="UP000761264">
    <property type="component" value="Unassembled WGS sequence"/>
</dbReference>
<gene>
    <name evidence="3" type="ORF">HBA54_14415</name>
</gene>
<proteinExistence type="inferred from homology"/>